<dbReference type="Proteomes" id="UP001358586">
    <property type="component" value="Chromosome 5"/>
</dbReference>
<feature type="region of interest" description="Disordered" evidence="1">
    <location>
        <begin position="1"/>
        <end position="32"/>
    </location>
</feature>
<evidence type="ECO:0000313" key="3">
    <source>
        <dbReference type="Proteomes" id="UP001358586"/>
    </source>
</evidence>
<organism evidence="2 3">
    <name type="scientific">Gossypium arboreum</name>
    <name type="common">Tree cotton</name>
    <name type="synonym">Gossypium nanking</name>
    <dbReference type="NCBI Taxonomy" id="29729"/>
    <lineage>
        <taxon>Eukaryota</taxon>
        <taxon>Viridiplantae</taxon>
        <taxon>Streptophyta</taxon>
        <taxon>Embryophyta</taxon>
        <taxon>Tracheophyta</taxon>
        <taxon>Spermatophyta</taxon>
        <taxon>Magnoliopsida</taxon>
        <taxon>eudicotyledons</taxon>
        <taxon>Gunneridae</taxon>
        <taxon>Pentapetalae</taxon>
        <taxon>rosids</taxon>
        <taxon>malvids</taxon>
        <taxon>Malvales</taxon>
        <taxon>Malvaceae</taxon>
        <taxon>Malvoideae</taxon>
        <taxon>Gossypium</taxon>
    </lineage>
</organism>
<dbReference type="EMBL" id="JARKNE010000005">
    <property type="protein sequence ID" value="KAK5833555.1"/>
    <property type="molecule type" value="Genomic_DNA"/>
</dbReference>
<gene>
    <name evidence="2" type="ORF">PVK06_017403</name>
</gene>
<accession>A0ABR0Q323</accession>
<protein>
    <submittedName>
        <fullName evidence="2">Uncharacterized protein</fullName>
    </submittedName>
</protein>
<evidence type="ECO:0000256" key="1">
    <source>
        <dbReference type="SAM" id="MobiDB-lite"/>
    </source>
</evidence>
<keyword evidence="3" id="KW-1185">Reference proteome</keyword>
<evidence type="ECO:0000313" key="2">
    <source>
        <dbReference type="EMBL" id="KAK5833555.1"/>
    </source>
</evidence>
<reference evidence="2 3" key="1">
    <citation type="submission" date="2023-03" db="EMBL/GenBank/DDBJ databases">
        <title>WGS of Gossypium arboreum.</title>
        <authorList>
            <person name="Yu D."/>
        </authorList>
    </citation>
    <scope>NUCLEOTIDE SEQUENCE [LARGE SCALE GENOMIC DNA]</scope>
    <source>
        <tissue evidence="2">Leaf</tissue>
    </source>
</reference>
<sequence>MLVNSRNAKKEEIGSNAPPQASRPRPTTSQGVLKAKAKEALMEMMGHVMEQWFERYVGVAPISSYRH</sequence>
<comment type="caution">
    <text evidence="2">The sequence shown here is derived from an EMBL/GenBank/DDBJ whole genome shotgun (WGS) entry which is preliminary data.</text>
</comment>
<name>A0ABR0Q323_GOSAR</name>
<proteinExistence type="predicted"/>